<feature type="transmembrane region" description="Helical" evidence="2">
    <location>
        <begin position="27"/>
        <end position="46"/>
    </location>
</feature>
<dbReference type="GO" id="GO:0006171">
    <property type="term" value="P:cAMP biosynthetic process"/>
    <property type="evidence" value="ECO:0007669"/>
    <property type="project" value="TreeGrafter"/>
</dbReference>
<dbReference type="Pfam" id="PF00211">
    <property type="entry name" value="Guanylate_cyc"/>
    <property type="match status" value="1"/>
</dbReference>
<dbReference type="GO" id="GO:0004016">
    <property type="term" value="F:adenylate cyclase activity"/>
    <property type="evidence" value="ECO:0007669"/>
    <property type="project" value="UniProtKB-ARBA"/>
</dbReference>
<name>A0A354YYN8_9FIRM</name>
<gene>
    <name evidence="4" type="ORF">DDZ44_10340</name>
</gene>
<dbReference type="InterPro" id="IPR001054">
    <property type="entry name" value="A/G_cyclase"/>
</dbReference>
<dbReference type="STRING" id="378794.GCA_001570625_02829"/>
<accession>A0A354YYN8</accession>
<dbReference type="InterPro" id="IPR007890">
    <property type="entry name" value="CHASE2"/>
</dbReference>
<dbReference type="Proteomes" id="UP000263273">
    <property type="component" value="Unassembled WGS sequence"/>
</dbReference>
<dbReference type="SMART" id="SM00044">
    <property type="entry name" value="CYCc"/>
    <property type="match status" value="1"/>
</dbReference>
<comment type="similarity">
    <text evidence="1">Belongs to the adenylyl cyclase class-3 family.</text>
</comment>
<evidence type="ECO:0000256" key="2">
    <source>
        <dbReference type="SAM" id="Phobius"/>
    </source>
</evidence>
<dbReference type="Gene3D" id="3.30.70.1230">
    <property type="entry name" value="Nucleotide cyclase"/>
    <property type="match status" value="1"/>
</dbReference>
<feature type="transmembrane region" description="Helical" evidence="2">
    <location>
        <begin position="376"/>
        <end position="399"/>
    </location>
</feature>
<dbReference type="AlphaFoldDB" id="A0A354YYN8"/>
<evidence type="ECO:0000259" key="3">
    <source>
        <dbReference type="PROSITE" id="PS50125"/>
    </source>
</evidence>
<dbReference type="InterPro" id="IPR029787">
    <property type="entry name" value="Nucleotide_cyclase"/>
</dbReference>
<keyword evidence="2" id="KW-1133">Transmembrane helix</keyword>
<feature type="domain" description="Guanylate cyclase" evidence="3">
    <location>
        <begin position="441"/>
        <end position="573"/>
    </location>
</feature>
<evidence type="ECO:0000313" key="5">
    <source>
        <dbReference type="Proteomes" id="UP000263273"/>
    </source>
</evidence>
<dbReference type="GO" id="GO:0035556">
    <property type="term" value="P:intracellular signal transduction"/>
    <property type="evidence" value="ECO:0007669"/>
    <property type="project" value="InterPro"/>
</dbReference>
<dbReference type="SMART" id="SM01080">
    <property type="entry name" value="CHASE2"/>
    <property type="match status" value="1"/>
</dbReference>
<evidence type="ECO:0000313" key="4">
    <source>
        <dbReference type="EMBL" id="HBK54324.1"/>
    </source>
</evidence>
<dbReference type="CDD" id="cd07302">
    <property type="entry name" value="CHD"/>
    <property type="match status" value="1"/>
</dbReference>
<dbReference type="PROSITE" id="PS50125">
    <property type="entry name" value="GUANYLATE_CYCLASE_2"/>
    <property type="match status" value="1"/>
</dbReference>
<organism evidence="4 5">
    <name type="scientific">Syntrophomonas wolfei</name>
    <dbReference type="NCBI Taxonomy" id="863"/>
    <lineage>
        <taxon>Bacteria</taxon>
        <taxon>Bacillati</taxon>
        <taxon>Bacillota</taxon>
        <taxon>Clostridia</taxon>
        <taxon>Eubacteriales</taxon>
        <taxon>Syntrophomonadaceae</taxon>
        <taxon>Syntrophomonas</taxon>
    </lineage>
</organism>
<feature type="transmembrane region" description="Helical" evidence="2">
    <location>
        <begin position="351"/>
        <end position="370"/>
    </location>
</feature>
<comment type="caution">
    <text evidence="4">The sequence shown here is derived from an EMBL/GenBank/DDBJ whole genome shotgun (WGS) entry which is preliminary data.</text>
</comment>
<dbReference type="InterPro" id="IPR050697">
    <property type="entry name" value="Adenylyl/Guanylyl_Cyclase_3/4"/>
</dbReference>
<proteinExistence type="inferred from homology"/>
<keyword evidence="2" id="KW-0812">Transmembrane</keyword>
<feature type="transmembrane region" description="Helical" evidence="2">
    <location>
        <begin position="327"/>
        <end position="344"/>
    </location>
</feature>
<evidence type="ECO:0000256" key="1">
    <source>
        <dbReference type="ARBA" id="ARBA00005381"/>
    </source>
</evidence>
<protein>
    <submittedName>
        <fullName evidence="4">Adenylate/guanylate cyclase domain-containing protein</fullName>
    </submittedName>
</protein>
<dbReference type="PANTHER" id="PTHR43081:SF1">
    <property type="entry name" value="ADENYLATE CYCLASE, TERMINAL-DIFFERENTIATION SPECIFIC"/>
    <property type="match status" value="1"/>
</dbReference>
<keyword evidence="2" id="KW-0472">Membrane</keyword>
<reference evidence="4 5" key="1">
    <citation type="journal article" date="2018" name="Nat. Biotechnol.">
        <title>A standardized bacterial taxonomy based on genome phylogeny substantially revises the tree of life.</title>
        <authorList>
            <person name="Parks D.H."/>
            <person name="Chuvochina M."/>
            <person name="Waite D.W."/>
            <person name="Rinke C."/>
            <person name="Skarshewski A."/>
            <person name="Chaumeil P.A."/>
            <person name="Hugenholtz P."/>
        </authorList>
    </citation>
    <scope>NUCLEOTIDE SEQUENCE [LARGE SCALE GENOMIC DNA]</scope>
    <source>
        <strain evidence="4">UBA10948</strain>
    </source>
</reference>
<dbReference type="EMBL" id="DNZF01000223">
    <property type="protein sequence ID" value="HBK54324.1"/>
    <property type="molecule type" value="Genomic_DNA"/>
</dbReference>
<dbReference type="SUPFAM" id="SSF55073">
    <property type="entry name" value="Nucleotide cyclase"/>
    <property type="match status" value="1"/>
</dbReference>
<sequence length="638" mass="70626">MNLSYESHPVEEKKPRRIFSGISHNRFFIPILLFLLLQGLVMLGFFTRSDLGLYDTFFRLKGASTPGEKVVIVAIDDYSISRLGPPAWPRSVHARLLEKLEEARAVSFDLTFNSTQGAREDQAFASAIQKHGKVILAAKFTFEKDESGDLVQGFEPPLQELMSGAAGLGFVNTPTDIDQRVRRSTLVDVNSFEVPFPSLAIATAMVAQDIGYEELKLEAGRLLLGKKEIPLSPLNQAMVKFWGPKATFKTISYADVIEEKIPPAYFQDKIVLIGTITPEDHDFVTTPYTTSNMVKGGALDTPGVEMHASIIQTLLEDSWYREAEKPFNIAFLFLAGLLTSLVVRGRGPWKGLIGTVLVTLASIALVYGLWEYQRIWLSLAAPLALVLLSYVVVTATEFIQAELGRRKTKAMFSRYVSADVVDELLKNPDEISLGGKKQVVTIMFADIRGFTAFSENKDPVDVINRLNEYLTAMTDSIQSHGGTLDKYLGDGLMAFFGAPVYFEDHVERAIKVAREIQVKVADLNQKWAEQGAVPLLVAVGINTGPVVVGNVGSPERMDYTLIGEDANLASRVEALTKLFETLVLVSERSYDLLPEGETKASLQYVGEELVKGFTHPIKVYSFSDLDLHFEKSSDKGFK</sequence>
<dbReference type="Pfam" id="PF05226">
    <property type="entry name" value="CHASE2"/>
    <property type="match status" value="1"/>
</dbReference>
<dbReference type="PANTHER" id="PTHR43081">
    <property type="entry name" value="ADENYLATE CYCLASE, TERMINAL-DIFFERENTIATION SPECIFIC-RELATED"/>
    <property type="match status" value="1"/>
</dbReference>